<dbReference type="EMBL" id="NCUK01000011">
    <property type="protein sequence ID" value="ORO57342.1"/>
    <property type="molecule type" value="Genomic_DNA"/>
</dbReference>
<dbReference type="AlphaFoldDB" id="A0A1X1H9S3"/>
<keyword evidence="1" id="KW-0812">Transmembrane</keyword>
<evidence type="ECO:0000313" key="3">
    <source>
        <dbReference type="Proteomes" id="UP000193669"/>
    </source>
</evidence>
<evidence type="ECO:0000313" key="2">
    <source>
        <dbReference type="EMBL" id="ORO57342.1"/>
    </source>
</evidence>
<proteinExistence type="predicted"/>
<gene>
    <name evidence="2" type="ORF">B7721_00655</name>
</gene>
<sequence>MNRNLNLNTLLPKLATILPLLGIGLNLTLHLIRTGSLVSFDWQWTVVGLLASSYFGIFCKDLTKNNQNYKRSI</sequence>
<keyword evidence="1" id="KW-1133">Transmembrane helix</keyword>
<feature type="transmembrane region" description="Helical" evidence="1">
    <location>
        <begin position="44"/>
        <end position="63"/>
    </location>
</feature>
<evidence type="ECO:0000256" key="1">
    <source>
        <dbReference type="SAM" id="Phobius"/>
    </source>
</evidence>
<name>A0A1X1H9S3_STROR</name>
<keyword evidence="1" id="KW-0472">Membrane</keyword>
<accession>A0A1X1H9S3</accession>
<dbReference type="RefSeq" id="WP_049484216.1">
    <property type="nucleotide sequence ID" value="NZ_NCUK01000011.1"/>
</dbReference>
<organism evidence="2 3">
    <name type="scientific">Streptococcus oralis subsp. oralis</name>
    <dbReference type="NCBI Taxonomy" id="1891914"/>
    <lineage>
        <taxon>Bacteria</taxon>
        <taxon>Bacillati</taxon>
        <taxon>Bacillota</taxon>
        <taxon>Bacilli</taxon>
        <taxon>Lactobacillales</taxon>
        <taxon>Streptococcaceae</taxon>
        <taxon>Streptococcus</taxon>
    </lineage>
</organism>
<protein>
    <submittedName>
        <fullName evidence="2">Bacteriocin immunity protein</fullName>
    </submittedName>
</protein>
<feature type="transmembrane region" description="Helical" evidence="1">
    <location>
        <begin position="12"/>
        <end position="32"/>
    </location>
</feature>
<reference evidence="2 3" key="1">
    <citation type="journal article" date="2016" name="Eur. J. Clin. Microbiol. Infect. Dis.">
        <title>Whole genome sequencing as a tool for phylogenetic analysis of clinical strains of Mitis group streptococci.</title>
        <authorList>
            <person name="Rasmussen L.H."/>
            <person name="Dargis R."/>
            <person name="Hojholt K."/>
            <person name="Christensen J.J."/>
            <person name="Skovgaard O."/>
            <person name="Justesen U.S."/>
            <person name="Rosenvinge F.S."/>
            <person name="Moser C."/>
            <person name="Lukjancenko O."/>
            <person name="Rasmussen S."/>
            <person name="Nielsen X.C."/>
        </authorList>
    </citation>
    <scope>NUCLEOTIDE SEQUENCE [LARGE SCALE GENOMIC DNA]</scope>
    <source>
        <strain evidence="2 3">RH_57980_07</strain>
    </source>
</reference>
<dbReference type="Proteomes" id="UP000193669">
    <property type="component" value="Unassembled WGS sequence"/>
</dbReference>
<comment type="caution">
    <text evidence="2">The sequence shown here is derived from an EMBL/GenBank/DDBJ whole genome shotgun (WGS) entry which is preliminary data.</text>
</comment>